<evidence type="ECO:0000256" key="12">
    <source>
        <dbReference type="HAMAP-Rule" id="MF_00418"/>
    </source>
</evidence>
<evidence type="ECO:0000256" key="6">
    <source>
        <dbReference type="ARBA" id="ARBA00022605"/>
    </source>
</evidence>
<keyword evidence="7 12" id="KW-0220">Diaminopimelate biosynthesis</keyword>
<dbReference type="Gene3D" id="3.20.20.70">
    <property type="entry name" value="Aldolase class I"/>
    <property type="match status" value="1"/>
</dbReference>
<comment type="subunit">
    <text evidence="12">Homotetramer; dimer of dimers.</text>
</comment>
<dbReference type="InterPro" id="IPR005263">
    <property type="entry name" value="DapA"/>
</dbReference>
<dbReference type="InterPro" id="IPR013785">
    <property type="entry name" value="Aldolase_TIM"/>
</dbReference>
<gene>
    <name evidence="12" type="primary">dapA</name>
    <name evidence="17" type="ORF">PaecuDRAFT_0629</name>
</gene>
<evidence type="ECO:0000256" key="4">
    <source>
        <dbReference type="ARBA" id="ARBA00012086"/>
    </source>
</evidence>
<feature type="transmembrane region" description="Helical" evidence="16">
    <location>
        <begin position="191"/>
        <end position="211"/>
    </location>
</feature>
<keyword evidence="8 12" id="KW-0457">Lysine biosynthesis</keyword>
<keyword evidence="10 12" id="KW-0704">Schiff base</keyword>
<keyword evidence="16" id="KW-1133">Transmembrane helix</keyword>
<evidence type="ECO:0000256" key="16">
    <source>
        <dbReference type="SAM" id="Phobius"/>
    </source>
</evidence>
<evidence type="ECO:0000256" key="10">
    <source>
        <dbReference type="ARBA" id="ARBA00023270"/>
    </source>
</evidence>
<dbReference type="Pfam" id="PF00701">
    <property type="entry name" value="DHDPS"/>
    <property type="match status" value="1"/>
</dbReference>
<comment type="pathway">
    <text evidence="2 12">Amino-acid biosynthesis; L-lysine biosynthesis via DAP pathway; (S)-tetrahydrodipicolinate from L-aspartate: step 3/4.</text>
</comment>
<dbReference type="PANTHER" id="PTHR12128">
    <property type="entry name" value="DIHYDRODIPICOLINATE SYNTHASE"/>
    <property type="match status" value="1"/>
</dbReference>
<feature type="active site" description="Schiff-base intermediate with substrate" evidence="12 14">
    <location>
        <position position="163"/>
    </location>
</feature>
<dbReference type="PROSITE" id="PS00665">
    <property type="entry name" value="DHDPS_1"/>
    <property type="match status" value="1"/>
</dbReference>
<dbReference type="EMBL" id="AEDD01000001">
    <property type="protein sequence ID" value="EFM13118.1"/>
    <property type="molecule type" value="Genomic_DNA"/>
</dbReference>
<dbReference type="PRINTS" id="PR00146">
    <property type="entry name" value="DHPICSNTHASE"/>
</dbReference>
<dbReference type="PIRSF" id="PIRSF001365">
    <property type="entry name" value="DHDPS"/>
    <property type="match status" value="1"/>
</dbReference>
<evidence type="ECO:0000256" key="7">
    <source>
        <dbReference type="ARBA" id="ARBA00022915"/>
    </source>
</evidence>
<keyword evidence="9 12" id="KW-0456">Lyase</keyword>
<dbReference type="HAMAP" id="MF_00418">
    <property type="entry name" value="DapA"/>
    <property type="match status" value="1"/>
</dbReference>
<evidence type="ECO:0000256" key="9">
    <source>
        <dbReference type="ARBA" id="ARBA00023239"/>
    </source>
</evidence>
<dbReference type="CDD" id="cd00950">
    <property type="entry name" value="DHDPS"/>
    <property type="match status" value="1"/>
</dbReference>
<comment type="caution">
    <text evidence="12">Was originally thought to be a dihydrodipicolinate synthase (DHDPS), catalyzing the condensation of (S)-aspartate-beta-semialdehyde [(S)-ASA] and pyruvate to dihydrodipicolinate (DHDP). However, it was shown in E.coli that the product of the enzymatic reaction is not dihydrodipicolinate but in fact (4S)-4-hydroxy-2,3,4,5-tetrahydro-(2S)-dipicolinic acid (HTPA), and that the consecutive dehydration reaction leading to DHDP is not spontaneous but catalyzed by DapB.</text>
</comment>
<evidence type="ECO:0000256" key="3">
    <source>
        <dbReference type="ARBA" id="ARBA00007592"/>
    </source>
</evidence>
<comment type="subcellular location">
    <subcellularLocation>
        <location evidence="12">Cytoplasm</location>
    </subcellularLocation>
</comment>
<evidence type="ECO:0000256" key="8">
    <source>
        <dbReference type="ARBA" id="ARBA00023154"/>
    </source>
</evidence>
<sequence length="286" mass="30601">MDFGRLITAMATPFDADGAIDWEATGRLIDHLIEVQQNDSIVISGTTGESPTLTEQEKESLFRFAVERAGGRAKIIAGTGSNDTAHTIHLTQVAENCGVDGILLVTPYYNKPNQEGLFQHYKAVAQSTSLPIMLYNVPSRTGITMTAATTLRLAEIPNIVATKDCAPLDQLTEIACQAPEHFRVYSGDDSAALPAIAVGAYGIVSVASHIVGSKMKKMINAYLNGEVSTAAQLHAECLPIFKGLFDYPSPAPVKYALALNGLPVGGVRLPLVALTDEEGEYLRQLV</sequence>
<proteinExistence type="inferred from homology"/>
<dbReference type="InterPro" id="IPR002220">
    <property type="entry name" value="DapA-like"/>
</dbReference>
<feature type="site" description="Part of a proton relay during catalysis" evidence="12">
    <location>
        <position position="109"/>
    </location>
</feature>
<dbReference type="Proteomes" id="UP000005387">
    <property type="component" value="Unassembled WGS sequence"/>
</dbReference>
<evidence type="ECO:0000256" key="14">
    <source>
        <dbReference type="PIRSR" id="PIRSR001365-1"/>
    </source>
</evidence>
<comment type="similarity">
    <text evidence="3 12 13">Belongs to the DapA family.</text>
</comment>
<keyword evidence="18" id="KW-1185">Reference proteome</keyword>
<feature type="active site" description="Proton donor/acceptor" evidence="12 14">
    <location>
        <position position="135"/>
    </location>
</feature>
<dbReference type="GO" id="GO:0008840">
    <property type="term" value="F:4-hydroxy-tetrahydrodipicolinate synthase activity"/>
    <property type="evidence" value="ECO:0007669"/>
    <property type="project" value="UniProtKB-UniRule"/>
</dbReference>
<evidence type="ECO:0000256" key="13">
    <source>
        <dbReference type="PIRNR" id="PIRNR001365"/>
    </source>
</evidence>
<feature type="binding site" evidence="12 15">
    <location>
        <position position="204"/>
    </location>
    <ligand>
        <name>pyruvate</name>
        <dbReference type="ChEBI" id="CHEBI:15361"/>
    </ligand>
</feature>
<dbReference type="SUPFAM" id="SSF51569">
    <property type="entry name" value="Aldolase"/>
    <property type="match status" value="1"/>
</dbReference>
<dbReference type="InterPro" id="IPR020624">
    <property type="entry name" value="Schiff_base-form_aldolases_CS"/>
</dbReference>
<dbReference type="EC" id="4.3.3.7" evidence="4 12"/>
<organism evidence="17 18">
    <name type="scientific">Paenibacillus curdlanolyticus YK9</name>
    <dbReference type="NCBI Taxonomy" id="717606"/>
    <lineage>
        <taxon>Bacteria</taxon>
        <taxon>Bacillati</taxon>
        <taxon>Bacillota</taxon>
        <taxon>Bacilli</taxon>
        <taxon>Bacillales</taxon>
        <taxon>Paenibacillaceae</taxon>
        <taxon>Paenibacillus</taxon>
    </lineage>
</organism>
<dbReference type="AlphaFoldDB" id="E0I4A4"/>
<dbReference type="GO" id="GO:0009089">
    <property type="term" value="P:lysine biosynthetic process via diaminopimelate"/>
    <property type="evidence" value="ECO:0007669"/>
    <property type="project" value="UniProtKB-UniRule"/>
</dbReference>
<reference evidence="17 18" key="1">
    <citation type="submission" date="2010-07" db="EMBL/GenBank/DDBJ databases">
        <title>The draft genome of Paenibacillus curdlanolyticus YK9.</title>
        <authorList>
            <consortium name="US DOE Joint Genome Institute (JGI-PGF)"/>
            <person name="Lucas S."/>
            <person name="Copeland A."/>
            <person name="Lapidus A."/>
            <person name="Cheng J.-F."/>
            <person name="Bruce D."/>
            <person name="Goodwin L."/>
            <person name="Pitluck S."/>
            <person name="Land M.L."/>
            <person name="Hauser L."/>
            <person name="Chang Y.-J."/>
            <person name="Jeffries C."/>
            <person name="Anderson I.J."/>
            <person name="Johnson E."/>
            <person name="Loganathan U."/>
            <person name="Mulhopadhyay B."/>
            <person name="Kyrpides N."/>
            <person name="Woyke T.J."/>
        </authorList>
    </citation>
    <scope>NUCLEOTIDE SEQUENCE [LARGE SCALE GENOMIC DNA]</scope>
    <source>
        <strain evidence="17 18">YK9</strain>
    </source>
</reference>
<dbReference type="SMART" id="SM01130">
    <property type="entry name" value="DHDPS"/>
    <property type="match status" value="1"/>
</dbReference>
<comment type="function">
    <text evidence="1 12">Catalyzes the condensation of (S)-aspartate-beta-semialdehyde [(S)-ASA] and pyruvate to 4-hydroxy-tetrahydrodipicolinate (HTPA).</text>
</comment>
<evidence type="ECO:0000256" key="1">
    <source>
        <dbReference type="ARBA" id="ARBA00003294"/>
    </source>
</evidence>
<keyword evidence="16" id="KW-0472">Membrane</keyword>
<dbReference type="GO" id="GO:0005829">
    <property type="term" value="C:cytosol"/>
    <property type="evidence" value="ECO:0007669"/>
    <property type="project" value="TreeGrafter"/>
</dbReference>
<dbReference type="GO" id="GO:0019877">
    <property type="term" value="P:diaminopimelate biosynthetic process"/>
    <property type="evidence" value="ECO:0007669"/>
    <property type="project" value="UniProtKB-UniRule"/>
</dbReference>
<dbReference type="NCBIfam" id="TIGR00674">
    <property type="entry name" value="dapA"/>
    <property type="match status" value="1"/>
</dbReference>
<evidence type="ECO:0000313" key="18">
    <source>
        <dbReference type="Proteomes" id="UP000005387"/>
    </source>
</evidence>
<protein>
    <recommendedName>
        <fullName evidence="4 12">4-hydroxy-tetrahydrodipicolinate synthase</fullName>
        <shortName evidence="12">HTPA synthase</shortName>
        <ecNumber evidence="4 12">4.3.3.7</ecNumber>
    </recommendedName>
</protein>
<keyword evidence="6 12" id="KW-0028">Amino-acid biosynthesis</keyword>
<dbReference type="PANTHER" id="PTHR12128:SF66">
    <property type="entry name" value="4-HYDROXY-2-OXOGLUTARATE ALDOLASE, MITOCHONDRIAL"/>
    <property type="match status" value="1"/>
</dbReference>
<evidence type="ECO:0000256" key="5">
    <source>
        <dbReference type="ARBA" id="ARBA00022490"/>
    </source>
</evidence>
<comment type="catalytic activity">
    <reaction evidence="11 12">
        <text>L-aspartate 4-semialdehyde + pyruvate = (2S,4S)-4-hydroxy-2,3,4,5-tetrahydrodipicolinate + H2O + H(+)</text>
        <dbReference type="Rhea" id="RHEA:34171"/>
        <dbReference type="ChEBI" id="CHEBI:15361"/>
        <dbReference type="ChEBI" id="CHEBI:15377"/>
        <dbReference type="ChEBI" id="CHEBI:15378"/>
        <dbReference type="ChEBI" id="CHEBI:67139"/>
        <dbReference type="ChEBI" id="CHEBI:537519"/>
        <dbReference type="EC" id="4.3.3.7"/>
    </reaction>
</comment>
<name>E0I4A4_9BACL</name>
<dbReference type="STRING" id="717606.PaecuDRAFT_0629"/>
<feature type="site" description="Part of a proton relay during catalysis" evidence="12">
    <location>
        <position position="46"/>
    </location>
</feature>
<keyword evidence="16" id="KW-0812">Transmembrane</keyword>
<evidence type="ECO:0000256" key="15">
    <source>
        <dbReference type="PIRSR" id="PIRSR001365-2"/>
    </source>
</evidence>
<feature type="binding site" evidence="12 15">
    <location>
        <position position="47"/>
    </location>
    <ligand>
        <name>pyruvate</name>
        <dbReference type="ChEBI" id="CHEBI:15361"/>
    </ligand>
</feature>
<dbReference type="eggNOG" id="COG0329">
    <property type="taxonomic scope" value="Bacteria"/>
</dbReference>
<keyword evidence="5 12" id="KW-0963">Cytoplasm</keyword>
<dbReference type="UniPathway" id="UPA00034">
    <property type="reaction ID" value="UER00017"/>
</dbReference>
<evidence type="ECO:0000313" key="17">
    <source>
        <dbReference type="EMBL" id="EFM13118.1"/>
    </source>
</evidence>
<evidence type="ECO:0000256" key="2">
    <source>
        <dbReference type="ARBA" id="ARBA00005120"/>
    </source>
</evidence>
<dbReference type="OrthoDB" id="9782828at2"/>
<dbReference type="RefSeq" id="WP_006036644.1">
    <property type="nucleotide sequence ID" value="NZ_AEDD01000001.1"/>
</dbReference>
<evidence type="ECO:0000256" key="11">
    <source>
        <dbReference type="ARBA" id="ARBA00047836"/>
    </source>
</evidence>
<accession>E0I4A4</accession>